<protein>
    <recommendedName>
        <fullName evidence="6">FAD/NAD(P)-binding domain-containing protein</fullName>
    </recommendedName>
</protein>
<dbReference type="EMBL" id="RHIB01000001">
    <property type="protein sequence ID" value="RNA70289.1"/>
    <property type="molecule type" value="Genomic_DNA"/>
</dbReference>
<accession>A0A3M7TYD9</accession>
<evidence type="ECO:0000256" key="1">
    <source>
        <dbReference type="ARBA" id="ARBA00001974"/>
    </source>
</evidence>
<keyword evidence="5" id="KW-0560">Oxidoreductase</keyword>
<keyword evidence="3" id="KW-0285">Flavoprotein</keyword>
<dbReference type="SUPFAM" id="SSF51905">
    <property type="entry name" value="FAD/NAD(P)-binding domain"/>
    <property type="match status" value="1"/>
</dbReference>
<dbReference type="Gene3D" id="3.50.50.100">
    <property type="match status" value="1"/>
</dbReference>
<dbReference type="GO" id="GO:0003955">
    <property type="term" value="F:NAD(P)H dehydrogenase (quinone) activity"/>
    <property type="evidence" value="ECO:0007669"/>
    <property type="project" value="TreeGrafter"/>
</dbReference>
<name>A0A3M7TYD9_9BACI</name>
<sequence length="180" mass="19737">MKNLVLVGGGHANLSIIKKQKKESHRDKNFTLISPDPYQYYSGMFSGFAEGIYSLNDIRIDLQSFCNAHGVTFVCDTAERIESEKKQLILSNNEPLAYDALSVNAGSYVQDPVPGVSEHALSLKPNFLFPEVVDQLRYSEKPVIVGGGAAAVELAFSLTAWRDKNVPGNKGISLVTRGKF</sequence>
<comment type="caution">
    <text evidence="7">The sequence shown here is derived from an EMBL/GenBank/DDBJ whole genome shotgun (WGS) entry which is preliminary data.</text>
</comment>
<evidence type="ECO:0000313" key="7">
    <source>
        <dbReference type="EMBL" id="RNA70289.1"/>
    </source>
</evidence>
<organism evidence="7 8">
    <name type="scientific">Alteribacter keqinensis</name>
    <dbReference type="NCBI Taxonomy" id="2483800"/>
    <lineage>
        <taxon>Bacteria</taxon>
        <taxon>Bacillati</taxon>
        <taxon>Bacillota</taxon>
        <taxon>Bacilli</taxon>
        <taxon>Bacillales</taxon>
        <taxon>Bacillaceae</taxon>
        <taxon>Alteribacter</taxon>
    </lineage>
</organism>
<evidence type="ECO:0000313" key="8">
    <source>
        <dbReference type="Proteomes" id="UP000278746"/>
    </source>
</evidence>
<dbReference type="PANTHER" id="PTHR42913:SF9">
    <property type="entry name" value="SLR1591 PROTEIN"/>
    <property type="match status" value="1"/>
</dbReference>
<dbReference type="GO" id="GO:0019646">
    <property type="term" value="P:aerobic electron transport chain"/>
    <property type="evidence" value="ECO:0007669"/>
    <property type="project" value="TreeGrafter"/>
</dbReference>
<dbReference type="InterPro" id="IPR051169">
    <property type="entry name" value="NADH-Q_oxidoreductase"/>
</dbReference>
<evidence type="ECO:0000256" key="5">
    <source>
        <dbReference type="ARBA" id="ARBA00023002"/>
    </source>
</evidence>
<evidence type="ECO:0000256" key="3">
    <source>
        <dbReference type="ARBA" id="ARBA00022630"/>
    </source>
</evidence>
<dbReference type="InterPro" id="IPR036188">
    <property type="entry name" value="FAD/NAD-bd_sf"/>
</dbReference>
<keyword evidence="4" id="KW-0274">FAD</keyword>
<evidence type="ECO:0000256" key="4">
    <source>
        <dbReference type="ARBA" id="ARBA00022827"/>
    </source>
</evidence>
<dbReference type="OrthoDB" id="9772934at2"/>
<reference evidence="7 8" key="1">
    <citation type="submission" date="2018-10" db="EMBL/GenBank/DDBJ databases">
        <title>Bacillus Keqinensis sp. nov., a moderately halophilic bacterium isolated from a saline-alkaline lake.</title>
        <authorList>
            <person name="Wang H."/>
        </authorList>
    </citation>
    <scope>NUCLEOTIDE SEQUENCE [LARGE SCALE GENOMIC DNA]</scope>
    <source>
        <strain evidence="7 8">KQ-3</strain>
    </source>
</reference>
<keyword evidence="8" id="KW-1185">Reference proteome</keyword>
<dbReference type="InterPro" id="IPR023753">
    <property type="entry name" value="FAD/NAD-binding_dom"/>
</dbReference>
<gene>
    <name evidence="7" type="ORF">EBO34_10300</name>
</gene>
<dbReference type="Proteomes" id="UP000278746">
    <property type="component" value="Unassembled WGS sequence"/>
</dbReference>
<evidence type="ECO:0000256" key="2">
    <source>
        <dbReference type="ARBA" id="ARBA00005272"/>
    </source>
</evidence>
<comment type="similarity">
    <text evidence="2">Belongs to the NADH dehydrogenase family.</text>
</comment>
<dbReference type="PANTHER" id="PTHR42913">
    <property type="entry name" value="APOPTOSIS-INDUCING FACTOR 1"/>
    <property type="match status" value="1"/>
</dbReference>
<dbReference type="AlphaFoldDB" id="A0A3M7TYD9"/>
<evidence type="ECO:0000259" key="6">
    <source>
        <dbReference type="Pfam" id="PF07992"/>
    </source>
</evidence>
<dbReference type="Pfam" id="PF07992">
    <property type="entry name" value="Pyr_redox_2"/>
    <property type="match status" value="1"/>
</dbReference>
<feature type="domain" description="FAD/NAD(P)-binding" evidence="6">
    <location>
        <begin position="3"/>
        <end position="160"/>
    </location>
</feature>
<comment type="cofactor">
    <cofactor evidence="1">
        <name>FAD</name>
        <dbReference type="ChEBI" id="CHEBI:57692"/>
    </cofactor>
</comment>
<dbReference type="RefSeq" id="WP_122897928.1">
    <property type="nucleotide sequence ID" value="NZ_RHIB01000001.1"/>
</dbReference>
<proteinExistence type="inferred from homology"/>